<dbReference type="SUPFAM" id="SSF56112">
    <property type="entry name" value="Protein kinase-like (PK-like)"/>
    <property type="match status" value="1"/>
</dbReference>
<comment type="catalytic activity">
    <reaction evidence="8">
        <text>L-seryl-[protein] + ATP = O-phospho-L-seryl-[protein] + ADP + H(+)</text>
        <dbReference type="Rhea" id="RHEA:17989"/>
        <dbReference type="Rhea" id="RHEA-COMP:9863"/>
        <dbReference type="Rhea" id="RHEA-COMP:11604"/>
        <dbReference type="ChEBI" id="CHEBI:15378"/>
        <dbReference type="ChEBI" id="CHEBI:29999"/>
        <dbReference type="ChEBI" id="CHEBI:30616"/>
        <dbReference type="ChEBI" id="CHEBI:83421"/>
        <dbReference type="ChEBI" id="CHEBI:456216"/>
        <dbReference type="EC" id="2.7.11.22"/>
    </reaction>
</comment>
<dbReference type="GO" id="GO:0005737">
    <property type="term" value="C:cytoplasm"/>
    <property type="evidence" value="ECO:0007669"/>
    <property type="project" value="TreeGrafter"/>
</dbReference>
<proteinExistence type="inferred from homology"/>
<dbReference type="InterPro" id="IPR017441">
    <property type="entry name" value="Protein_kinase_ATP_BS"/>
</dbReference>
<dbReference type="PANTHER" id="PTHR24056:SF0">
    <property type="entry name" value="CYCLIN-DEPENDENT KINASE 7"/>
    <property type="match status" value="1"/>
</dbReference>
<dbReference type="Pfam" id="PF00069">
    <property type="entry name" value="Pkinase"/>
    <property type="match status" value="1"/>
</dbReference>
<keyword evidence="3" id="KW-0808">Transferase</keyword>
<dbReference type="AlphaFoldDB" id="A0A6G3MHH8"/>
<dbReference type="InterPro" id="IPR050108">
    <property type="entry name" value="CDK"/>
</dbReference>
<feature type="domain" description="Protein kinase" evidence="10">
    <location>
        <begin position="10"/>
        <end position="137"/>
    </location>
</feature>
<comment type="catalytic activity">
    <reaction evidence="7">
        <text>L-threonyl-[protein] + ATP = O-phospho-L-threonyl-[protein] + ADP + H(+)</text>
        <dbReference type="Rhea" id="RHEA:46608"/>
        <dbReference type="Rhea" id="RHEA-COMP:11060"/>
        <dbReference type="Rhea" id="RHEA-COMP:11605"/>
        <dbReference type="ChEBI" id="CHEBI:15378"/>
        <dbReference type="ChEBI" id="CHEBI:30013"/>
        <dbReference type="ChEBI" id="CHEBI:30616"/>
        <dbReference type="ChEBI" id="CHEBI:61977"/>
        <dbReference type="ChEBI" id="CHEBI:456216"/>
        <dbReference type="EC" id="2.7.11.22"/>
    </reaction>
</comment>
<dbReference type="InterPro" id="IPR011009">
    <property type="entry name" value="Kinase-like_dom_sf"/>
</dbReference>
<evidence type="ECO:0000313" key="11">
    <source>
        <dbReference type="EMBL" id="NDJ93449.1"/>
    </source>
</evidence>
<name>A0A6G3MHH8_HENSL</name>
<dbReference type="GO" id="GO:0005524">
    <property type="term" value="F:ATP binding"/>
    <property type="evidence" value="ECO:0007669"/>
    <property type="project" value="UniProtKB-UniRule"/>
</dbReference>
<keyword evidence="4 9" id="KW-0547">Nucleotide-binding</keyword>
<evidence type="ECO:0000256" key="1">
    <source>
        <dbReference type="ARBA" id="ARBA00006485"/>
    </source>
</evidence>
<evidence type="ECO:0000256" key="6">
    <source>
        <dbReference type="ARBA" id="ARBA00022840"/>
    </source>
</evidence>
<accession>A0A6G3MHH8</accession>
<evidence type="ECO:0000256" key="7">
    <source>
        <dbReference type="ARBA" id="ARBA00047811"/>
    </source>
</evidence>
<feature type="binding site" evidence="9">
    <location>
        <position position="40"/>
    </location>
    <ligand>
        <name>ATP</name>
        <dbReference type="ChEBI" id="CHEBI:30616"/>
    </ligand>
</feature>
<organism evidence="11">
    <name type="scientific">Henneguya salminicola</name>
    <name type="common">Myxosporean</name>
    <dbReference type="NCBI Taxonomy" id="69463"/>
    <lineage>
        <taxon>Eukaryota</taxon>
        <taxon>Metazoa</taxon>
        <taxon>Cnidaria</taxon>
        <taxon>Myxozoa</taxon>
        <taxon>Myxosporea</taxon>
        <taxon>Bivalvulida</taxon>
        <taxon>Platysporina</taxon>
        <taxon>Myxobolidae</taxon>
        <taxon>Henneguya</taxon>
    </lineage>
</organism>
<dbReference type="InterPro" id="IPR000719">
    <property type="entry name" value="Prot_kinase_dom"/>
</dbReference>
<dbReference type="Gene3D" id="3.30.200.20">
    <property type="entry name" value="Phosphorylase Kinase, domain 1"/>
    <property type="match status" value="1"/>
</dbReference>
<dbReference type="SMART" id="SM00220">
    <property type="entry name" value="S_TKc"/>
    <property type="match status" value="1"/>
</dbReference>
<dbReference type="GO" id="GO:0070985">
    <property type="term" value="C:transcription factor TFIIK complex"/>
    <property type="evidence" value="ECO:0007669"/>
    <property type="project" value="TreeGrafter"/>
</dbReference>
<comment type="similarity">
    <text evidence="1">Belongs to the protein kinase superfamily. CMGC Ser/Thr protein kinase family. CDC2/CDKX subfamily.</text>
</comment>
<sequence length="137" mass="16170">MAENKRELRYKKIGFLGEGQYAMVYKADDVLENKIVAIKKIKMSMYDEYNEGVNLSAIREIKALKNITHENIIKLFDVFGTKNNINLVYDYMETDLLKIIEDPHSVLSPSNLKSYMLMSLRGLEFLHYRFILHRVFR</sequence>
<keyword evidence="6 9" id="KW-0067">ATP-binding</keyword>
<evidence type="ECO:0000259" key="10">
    <source>
        <dbReference type="PROSITE" id="PS50011"/>
    </source>
</evidence>
<dbReference type="PANTHER" id="PTHR24056">
    <property type="entry name" value="CELL DIVISION PROTEIN KINASE"/>
    <property type="match status" value="1"/>
</dbReference>
<evidence type="ECO:0000256" key="2">
    <source>
        <dbReference type="ARBA" id="ARBA00022527"/>
    </source>
</evidence>
<dbReference type="PROSITE" id="PS00107">
    <property type="entry name" value="PROTEIN_KINASE_ATP"/>
    <property type="match status" value="1"/>
</dbReference>
<evidence type="ECO:0000256" key="5">
    <source>
        <dbReference type="ARBA" id="ARBA00022777"/>
    </source>
</evidence>
<evidence type="ECO:0000256" key="4">
    <source>
        <dbReference type="ARBA" id="ARBA00022741"/>
    </source>
</evidence>
<dbReference type="GO" id="GO:0045944">
    <property type="term" value="P:positive regulation of transcription by RNA polymerase II"/>
    <property type="evidence" value="ECO:0007669"/>
    <property type="project" value="TreeGrafter"/>
</dbReference>
<dbReference type="PROSITE" id="PS50011">
    <property type="entry name" value="PROTEIN_KINASE_DOM"/>
    <property type="match status" value="1"/>
</dbReference>
<keyword evidence="5 11" id="KW-0418">Kinase</keyword>
<evidence type="ECO:0000256" key="9">
    <source>
        <dbReference type="PROSITE-ProRule" id="PRU10141"/>
    </source>
</evidence>
<dbReference type="EMBL" id="GHBP01003656">
    <property type="protein sequence ID" value="NDJ93449.1"/>
    <property type="molecule type" value="Transcribed_RNA"/>
</dbReference>
<reference evidence="11" key="1">
    <citation type="submission" date="2018-11" db="EMBL/GenBank/DDBJ databases">
        <title>Henneguya salminicola genome and transcriptome.</title>
        <authorList>
            <person name="Yahalomi D."/>
            <person name="Atkinson S.D."/>
            <person name="Neuhof M."/>
            <person name="Chang E.S."/>
            <person name="Philippe H."/>
            <person name="Cartwright P."/>
            <person name="Bartholomew J.L."/>
            <person name="Huchon D."/>
        </authorList>
    </citation>
    <scope>NUCLEOTIDE SEQUENCE</scope>
    <source>
        <strain evidence="11">Hz1</strain>
        <tissue evidence="11">Whole</tissue>
    </source>
</reference>
<dbReference type="GO" id="GO:0008353">
    <property type="term" value="F:RNA polymerase II CTD heptapeptide repeat kinase activity"/>
    <property type="evidence" value="ECO:0007669"/>
    <property type="project" value="TreeGrafter"/>
</dbReference>
<evidence type="ECO:0000256" key="3">
    <source>
        <dbReference type="ARBA" id="ARBA00022679"/>
    </source>
</evidence>
<evidence type="ECO:0000256" key="8">
    <source>
        <dbReference type="ARBA" id="ARBA00048367"/>
    </source>
</evidence>
<protein>
    <submittedName>
        <fullName evidence="11">Cyclin-dependent kinase 7 (Trinotate prediction)</fullName>
    </submittedName>
</protein>
<dbReference type="FunFam" id="3.30.200.20:FF:000124">
    <property type="entry name" value="Cyclin-dependent kinase 4"/>
    <property type="match status" value="1"/>
</dbReference>
<keyword evidence="2" id="KW-0723">Serine/threonine-protein kinase</keyword>
<dbReference type="GO" id="GO:0004693">
    <property type="term" value="F:cyclin-dependent protein serine/threonine kinase activity"/>
    <property type="evidence" value="ECO:0007669"/>
    <property type="project" value="UniProtKB-EC"/>
</dbReference>